<keyword evidence="4" id="KW-1003">Cell membrane</keyword>
<keyword evidence="11" id="KW-1185">Reference proteome</keyword>
<proteinExistence type="inferred from homology"/>
<keyword evidence="3" id="KW-0813">Transport</keyword>
<dbReference type="CDD" id="cd17324">
    <property type="entry name" value="MFS_NepI_like"/>
    <property type="match status" value="1"/>
</dbReference>
<dbReference type="InterPro" id="IPR020846">
    <property type="entry name" value="MFS_dom"/>
</dbReference>
<evidence type="ECO:0000256" key="4">
    <source>
        <dbReference type="ARBA" id="ARBA00022475"/>
    </source>
</evidence>
<evidence type="ECO:0000256" key="7">
    <source>
        <dbReference type="ARBA" id="ARBA00023136"/>
    </source>
</evidence>
<accession>A0A1G9YCY0</accession>
<dbReference type="InterPro" id="IPR036259">
    <property type="entry name" value="MFS_trans_sf"/>
</dbReference>
<dbReference type="AlphaFoldDB" id="A0A1G9YCY0"/>
<dbReference type="STRING" id="459525.SAMN04488137_3351"/>
<feature type="transmembrane region" description="Helical" evidence="8">
    <location>
        <begin position="73"/>
        <end position="92"/>
    </location>
</feature>
<evidence type="ECO:0000256" key="5">
    <source>
        <dbReference type="ARBA" id="ARBA00022692"/>
    </source>
</evidence>
<comment type="subcellular location">
    <subcellularLocation>
        <location evidence="1">Cell membrane</location>
        <topology evidence="1">Multi-pass membrane protein</topology>
    </subcellularLocation>
</comment>
<dbReference type="Proteomes" id="UP000199544">
    <property type="component" value="Unassembled WGS sequence"/>
</dbReference>
<evidence type="ECO:0000256" key="6">
    <source>
        <dbReference type="ARBA" id="ARBA00022989"/>
    </source>
</evidence>
<keyword evidence="5 8" id="KW-0812">Transmembrane</keyword>
<keyword evidence="7 8" id="KW-0472">Membrane</keyword>
<feature type="transmembrane region" description="Helical" evidence="8">
    <location>
        <begin position="334"/>
        <end position="355"/>
    </location>
</feature>
<dbReference type="RefSeq" id="WP_090236107.1">
    <property type="nucleotide sequence ID" value="NZ_FNHW01000001.1"/>
</dbReference>
<feature type="transmembrane region" description="Helical" evidence="8">
    <location>
        <begin position="275"/>
        <end position="293"/>
    </location>
</feature>
<protein>
    <submittedName>
        <fullName evidence="10">Predicted arabinose efflux permease, MFS family</fullName>
    </submittedName>
</protein>
<dbReference type="GO" id="GO:0005886">
    <property type="term" value="C:plasma membrane"/>
    <property type="evidence" value="ECO:0007669"/>
    <property type="project" value="UniProtKB-SubCell"/>
</dbReference>
<feature type="transmembrane region" description="Helical" evidence="8">
    <location>
        <begin position="132"/>
        <end position="154"/>
    </location>
</feature>
<feature type="transmembrane region" description="Helical" evidence="8">
    <location>
        <begin position="98"/>
        <end position="120"/>
    </location>
</feature>
<feature type="transmembrane region" description="Helical" evidence="8">
    <location>
        <begin position="248"/>
        <end position="268"/>
    </location>
</feature>
<dbReference type="EMBL" id="FNHW01000001">
    <property type="protein sequence ID" value="SDN06930.1"/>
    <property type="molecule type" value="Genomic_DNA"/>
</dbReference>
<feature type="transmembrane region" description="Helical" evidence="8">
    <location>
        <begin position="44"/>
        <end position="61"/>
    </location>
</feature>
<feature type="transmembrane region" description="Helical" evidence="8">
    <location>
        <begin position="361"/>
        <end position="382"/>
    </location>
</feature>
<dbReference type="OrthoDB" id="9781156at2"/>
<feature type="transmembrane region" description="Helical" evidence="8">
    <location>
        <begin position="299"/>
        <end position="322"/>
    </location>
</feature>
<name>A0A1G9YCY0_9BACL</name>
<organism evidence="10 11">
    <name type="scientific">Fictibacillus solisalsi</name>
    <dbReference type="NCBI Taxonomy" id="459525"/>
    <lineage>
        <taxon>Bacteria</taxon>
        <taxon>Bacillati</taxon>
        <taxon>Bacillota</taxon>
        <taxon>Bacilli</taxon>
        <taxon>Bacillales</taxon>
        <taxon>Fictibacillaceae</taxon>
        <taxon>Fictibacillus</taxon>
    </lineage>
</organism>
<dbReference type="GO" id="GO:0022857">
    <property type="term" value="F:transmembrane transporter activity"/>
    <property type="evidence" value="ECO:0007669"/>
    <property type="project" value="InterPro"/>
</dbReference>
<reference evidence="11" key="1">
    <citation type="submission" date="2016-10" db="EMBL/GenBank/DDBJ databases">
        <authorList>
            <person name="Varghese N."/>
            <person name="Submissions S."/>
        </authorList>
    </citation>
    <scope>NUCLEOTIDE SEQUENCE [LARGE SCALE GENOMIC DNA]</scope>
    <source>
        <strain evidence="11">CGMCC 1.6854</strain>
    </source>
</reference>
<evidence type="ECO:0000256" key="8">
    <source>
        <dbReference type="SAM" id="Phobius"/>
    </source>
</evidence>
<dbReference type="InterPro" id="IPR011701">
    <property type="entry name" value="MFS"/>
</dbReference>
<evidence type="ECO:0000313" key="11">
    <source>
        <dbReference type="Proteomes" id="UP000199544"/>
    </source>
</evidence>
<feature type="transmembrane region" description="Helical" evidence="8">
    <location>
        <begin position="160"/>
        <end position="182"/>
    </location>
</feature>
<dbReference type="Gene3D" id="1.20.1250.20">
    <property type="entry name" value="MFS general substrate transporter like domains"/>
    <property type="match status" value="1"/>
</dbReference>
<feature type="transmembrane region" description="Helical" evidence="8">
    <location>
        <begin position="7"/>
        <end position="24"/>
    </location>
</feature>
<evidence type="ECO:0000256" key="2">
    <source>
        <dbReference type="ARBA" id="ARBA00008335"/>
    </source>
</evidence>
<dbReference type="PROSITE" id="PS50850">
    <property type="entry name" value="MFS"/>
    <property type="match status" value="1"/>
</dbReference>
<evidence type="ECO:0000256" key="3">
    <source>
        <dbReference type="ARBA" id="ARBA00022448"/>
    </source>
</evidence>
<gene>
    <name evidence="10" type="ORF">SAMN04488137_3351</name>
</gene>
<keyword evidence="6 8" id="KW-1133">Transmembrane helix</keyword>
<dbReference type="SUPFAM" id="SSF103473">
    <property type="entry name" value="MFS general substrate transporter"/>
    <property type="match status" value="1"/>
</dbReference>
<evidence type="ECO:0000259" key="9">
    <source>
        <dbReference type="PROSITE" id="PS50850"/>
    </source>
</evidence>
<feature type="domain" description="Major facilitator superfamily (MFS) profile" evidence="9">
    <location>
        <begin position="8"/>
        <end position="387"/>
    </location>
</feature>
<evidence type="ECO:0000256" key="1">
    <source>
        <dbReference type="ARBA" id="ARBA00004651"/>
    </source>
</evidence>
<feature type="transmembrane region" description="Helical" evidence="8">
    <location>
        <begin position="203"/>
        <end position="228"/>
    </location>
</feature>
<dbReference type="PANTHER" id="PTHR43271">
    <property type="entry name" value="BLL2771 PROTEIN"/>
    <property type="match status" value="1"/>
</dbReference>
<dbReference type="PANTHER" id="PTHR43271:SF2">
    <property type="entry name" value="BLL2771 PROTEIN"/>
    <property type="match status" value="1"/>
</dbReference>
<comment type="similarity">
    <text evidence="2">Belongs to the major facilitator superfamily.</text>
</comment>
<sequence>MEKKYSIMTLILLWSGLVIISSMYVTIPLTTVFTDTFHVTANQAAWIGSAFSLCYAVGCLLYGPFSDKYGRKVFLACSISALTIVSFVIGFVDHFSGLVTLRALEGLIAAAFAPISFVYAAEMFPPKKRLTAVGFISSGLLMASVVGQVFSGAVNHAYGWHAIFTILGVVYLVSSLLVIFFLPKDNLPRAKGSVFAQFKQTKLLFRNGQLMMIYIITFTLLLSLVGMYSVLGNYLASPEWELSAQQILWVRAFGIIGMLLSPFAGGMAKKLGNGLMLRGSLVLSVAGLVGLGFSHNLPMLVFTTVLFVAGIALITPISITLINHLAGPAKGSAISFNAFILFLGASTGPTAALYLMSHVSYQSAFEILSLVMAAGFVVSLFIKTHPGRTEAMPTVKQVS</sequence>
<dbReference type="Pfam" id="PF07690">
    <property type="entry name" value="MFS_1"/>
    <property type="match status" value="2"/>
</dbReference>
<evidence type="ECO:0000313" key="10">
    <source>
        <dbReference type="EMBL" id="SDN06930.1"/>
    </source>
</evidence>